<dbReference type="STRING" id="188906.SAMN04488526_2260"/>
<evidence type="ECO:0000256" key="1">
    <source>
        <dbReference type="SAM" id="SignalP"/>
    </source>
</evidence>
<sequence>MEIAVKTLIAILLVLAAPVAAQIAPQIDCMASDLTAPEYRFCASQAYEEADAELNQVYRLAIARAQVFDQEVAVLDQSGPITLEEALRQSQRDWIAFRNSACEAEAVIFRDGTDAPVVGTICLARRTVERTEELRTFASDL</sequence>
<name>A0A1H7NQ95_9RHOB</name>
<reference evidence="3 4" key="1">
    <citation type="submission" date="2016-10" db="EMBL/GenBank/DDBJ databases">
        <authorList>
            <person name="de Groot N.N."/>
        </authorList>
    </citation>
    <scope>NUCLEOTIDE SEQUENCE [LARGE SCALE GENOMIC DNA]</scope>
    <source>
        <strain evidence="3 4">DSM 14858</strain>
    </source>
</reference>
<dbReference type="InterPro" id="IPR009739">
    <property type="entry name" value="LprI-like_N"/>
</dbReference>
<dbReference type="EMBL" id="FNZQ01000004">
    <property type="protein sequence ID" value="SEL25157.1"/>
    <property type="molecule type" value="Genomic_DNA"/>
</dbReference>
<feature type="chain" id="PRO_5011697409" evidence="1">
    <location>
        <begin position="22"/>
        <end position="141"/>
    </location>
</feature>
<proteinExistence type="predicted"/>
<dbReference type="PANTHER" id="PTHR39176:SF1">
    <property type="entry name" value="PERIPLASMIC PROTEIN"/>
    <property type="match status" value="1"/>
</dbReference>
<evidence type="ECO:0000259" key="2">
    <source>
        <dbReference type="Pfam" id="PF07007"/>
    </source>
</evidence>
<dbReference type="Pfam" id="PF07007">
    <property type="entry name" value="LprI"/>
    <property type="match status" value="1"/>
</dbReference>
<dbReference type="Gene3D" id="1.20.1270.180">
    <property type="match status" value="1"/>
</dbReference>
<dbReference type="Proteomes" id="UP000199283">
    <property type="component" value="Unassembled WGS sequence"/>
</dbReference>
<feature type="signal peptide" evidence="1">
    <location>
        <begin position="1"/>
        <end position="21"/>
    </location>
</feature>
<keyword evidence="1" id="KW-0732">Signal</keyword>
<protein>
    <submittedName>
        <fullName evidence="3">Uncharacterized conserved protein YecT, DUF1311 family</fullName>
    </submittedName>
</protein>
<feature type="domain" description="Lysozyme inhibitor LprI-like N-terminal" evidence="2">
    <location>
        <begin position="29"/>
        <end position="134"/>
    </location>
</feature>
<dbReference type="PANTHER" id="PTHR39176">
    <property type="entry name" value="PERIPLASMIC PROTEIN-RELATED"/>
    <property type="match status" value="1"/>
</dbReference>
<dbReference type="OrthoDB" id="7340239at2"/>
<dbReference type="AlphaFoldDB" id="A0A1H7NQ95"/>
<accession>A0A1H7NQ95</accession>
<organism evidence="3 4">
    <name type="scientific">Jannaschia helgolandensis</name>
    <dbReference type="NCBI Taxonomy" id="188906"/>
    <lineage>
        <taxon>Bacteria</taxon>
        <taxon>Pseudomonadati</taxon>
        <taxon>Pseudomonadota</taxon>
        <taxon>Alphaproteobacteria</taxon>
        <taxon>Rhodobacterales</taxon>
        <taxon>Roseobacteraceae</taxon>
        <taxon>Jannaschia</taxon>
    </lineage>
</organism>
<evidence type="ECO:0000313" key="3">
    <source>
        <dbReference type="EMBL" id="SEL25157.1"/>
    </source>
</evidence>
<evidence type="ECO:0000313" key="4">
    <source>
        <dbReference type="Proteomes" id="UP000199283"/>
    </source>
</evidence>
<gene>
    <name evidence="3" type="ORF">SAMN04488526_2260</name>
</gene>
<keyword evidence="4" id="KW-1185">Reference proteome</keyword>